<dbReference type="InterPro" id="IPR057634">
    <property type="entry name" value="PAH_ZNF598/HEL2"/>
</dbReference>
<dbReference type="GO" id="GO:0072344">
    <property type="term" value="P:rescue of stalled ribosome"/>
    <property type="evidence" value="ECO:0007669"/>
    <property type="project" value="InterPro"/>
</dbReference>
<name>A0A1S3K4G5_LINAN</name>
<dbReference type="InterPro" id="IPR013087">
    <property type="entry name" value="Znf_C2H2_type"/>
</dbReference>
<reference evidence="16" key="1">
    <citation type="submission" date="2025-08" db="UniProtKB">
        <authorList>
            <consortium name="RefSeq"/>
        </authorList>
    </citation>
    <scope>IDENTIFICATION</scope>
    <source>
        <tissue evidence="16">Gonads</tissue>
    </source>
</reference>
<feature type="compositionally biased region" description="Pro residues" evidence="13">
    <location>
        <begin position="694"/>
        <end position="711"/>
    </location>
</feature>
<keyword evidence="8" id="KW-0479">Metal-binding</keyword>
<evidence type="ECO:0000256" key="10">
    <source>
        <dbReference type="ARBA" id="ARBA00022833"/>
    </source>
</evidence>
<dbReference type="InterPro" id="IPR001841">
    <property type="entry name" value="Znf_RING"/>
</dbReference>
<dbReference type="STRING" id="7574.A0A1S3K4G5"/>
<dbReference type="GO" id="GO:0005737">
    <property type="term" value="C:cytoplasm"/>
    <property type="evidence" value="ECO:0007669"/>
    <property type="project" value="UniProtKB-SubCell"/>
</dbReference>
<evidence type="ECO:0000256" key="12">
    <source>
        <dbReference type="PROSITE-ProRule" id="PRU00175"/>
    </source>
</evidence>
<keyword evidence="10" id="KW-0862">Zinc</keyword>
<feature type="compositionally biased region" description="Basic residues" evidence="13">
    <location>
        <begin position="541"/>
        <end position="550"/>
    </location>
</feature>
<dbReference type="GO" id="GO:0061630">
    <property type="term" value="F:ubiquitin protein ligase activity"/>
    <property type="evidence" value="ECO:0007669"/>
    <property type="project" value="UniProtKB-EC"/>
</dbReference>
<dbReference type="Pfam" id="PF23202">
    <property type="entry name" value="PAH_ZNF598"/>
    <property type="match status" value="1"/>
</dbReference>
<evidence type="ECO:0000259" key="14">
    <source>
        <dbReference type="PROSITE" id="PS50089"/>
    </source>
</evidence>
<dbReference type="KEGG" id="lak:106178759"/>
<comment type="catalytic activity">
    <reaction evidence="1">
        <text>S-ubiquitinyl-[E2 ubiquitin-conjugating enzyme]-L-cysteine + [acceptor protein]-L-lysine = [E2 ubiquitin-conjugating enzyme]-L-cysteine + N(6)-ubiquitinyl-[acceptor protein]-L-lysine.</text>
        <dbReference type="EC" id="2.3.2.27"/>
    </reaction>
</comment>
<dbReference type="EC" id="2.3.2.27" evidence="4"/>
<dbReference type="PANTHER" id="PTHR22938">
    <property type="entry name" value="ZINC FINGER PROTEIN 598"/>
    <property type="match status" value="1"/>
</dbReference>
<feature type="compositionally biased region" description="Polar residues" evidence="13">
    <location>
        <begin position="637"/>
        <end position="648"/>
    </location>
</feature>
<dbReference type="PANTHER" id="PTHR22938:SF0">
    <property type="entry name" value="E3 UBIQUITIN-PROTEIN LIGASE ZNF598"/>
    <property type="match status" value="1"/>
</dbReference>
<keyword evidence="5" id="KW-0963">Cytoplasm</keyword>
<keyword evidence="15" id="KW-1185">Reference proteome</keyword>
<feature type="compositionally biased region" description="Basic and acidic residues" evidence="13">
    <location>
        <begin position="593"/>
        <end position="608"/>
    </location>
</feature>
<dbReference type="GeneID" id="106178759"/>
<dbReference type="SUPFAM" id="SSF57850">
    <property type="entry name" value="RING/U-box"/>
    <property type="match status" value="1"/>
</dbReference>
<dbReference type="GO" id="GO:0016567">
    <property type="term" value="P:protein ubiquitination"/>
    <property type="evidence" value="ECO:0007669"/>
    <property type="project" value="TreeGrafter"/>
</dbReference>
<dbReference type="FunCoup" id="A0A1S3K4G5">
    <property type="interactions" value="341"/>
</dbReference>
<dbReference type="PROSITE" id="PS00518">
    <property type="entry name" value="ZF_RING_1"/>
    <property type="match status" value="1"/>
</dbReference>
<dbReference type="SMART" id="SM00355">
    <property type="entry name" value="ZnF_C2H2"/>
    <property type="match status" value="5"/>
</dbReference>
<evidence type="ECO:0000256" key="1">
    <source>
        <dbReference type="ARBA" id="ARBA00000900"/>
    </source>
</evidence>
<dbReference type="OMA" id="CEKKYDI"/>
<feature type="compositionally biased region" description="Polar residues" evidence="13">
    <location>
        <begin position="369"/>
        <end position="386"/>
    </location>
</feature>
<evidence type="ECO:0000256" key="8">
    <source>
        <dbReference type="ARBA" id="ARBA00022723"/>
    </source>
</evidence>
<evidence type="ECO:0000313" key="15">
    <source>
        <dbReference type="Proteomes" id="UP000085678"/>
    </source>
</evidence>
<dbReference type="AlphaFoldDB" id="A0A1S3K4G5"/>
<evidence type="ECO:0000256" key="2">
    <source>
        <dbReference type="ARBA" id="ARBA00004496"/>
    </source>
</evidence>
<evidence type="ECO:0000256" key="6">
    <source>
        <dbReference type="ARBA" id="ARBA00022553"/>
    </source>
</evidence>
<accession>A0A1S3K4G5</accession>
<dbReference type="OrthoDB" id="3838338at2759"/>
<proteinExistence type="inferred from homology"/>
<dbReference type="RefSeq" id="XP_013417528.1">
    <property type="nucleotide sequence ID" value="XM_013562074.2"/>
</dbReference>
<dbReference type="Pfam" id="PF25447">
    <property type="entry name" value="RING_ZNF598"/>
    <property type="match status" value="1"/>
</dbReference>
<comment type="pathway">
    <text evidence="3">Protein modification; protein ubiquitination.</text>
</comment>
<evidence type="ECO:0000256" key="4">
    <source>
        <dbReference type="ARBA" id="ARBA00012483"/>
    </source>
</evidence>
<dbReference type="GO" id="GO:0043022">
    <property type="term" value="F:ribosome binding"/>
    <property type="evidence" value="ECO:0007669"/>
    <property type="project" value="TreeGrafter"/>
</dbReference>
<dbReference type="InterPro" id="IPR013083">
    <property type="entry name" value="Znf_RING/FYVE/PHD"/>
</dbReference>
<sequence length="887" mass="100507">MSSKTTDNTQDVCPLCNEEIKYFAIGKCNHPVCFKCATRMRVLCQQNYCAICRAELQKMIYSSKPHRYDSFILHQLTAARKYNIYFETRAIQNTFYEIQEHKCPICKDRKPDRTFQQMRDHMRRDHGRQYCDLCVNHLTIFSSERKHYDRKDLATHRRLGDVDDKSYKGHPNCEFCDVRYFDNDELLKHLRKDHYFCHFCDTDGLQDYFENYKDLQDHFRGQHYLCEEDECRGVQFTNAFRSDIDLRAHKATEHTKAMKKAQARQARTLDIEFNYAPRESHRGRGRGVISREDYQEVINNAEKQLKQAQNRGHGKGRMDTELEAGIQASMADMEKKAKSRKSKRDSEEAGTQFKRTSADFPSLRDEDTATNSETDSQAPVQSKTSSMAQRFAMANNFSVAEGGLTQEEFPSLGGSSKSNSTIRKVPVKNQQAWINTKASLEEDFPALGPGDGAPSITKQMSKVKQRPSNAPTVIGNIALKNTQLKSSLPRPSSLKEISSLVAEEDFPSLGKSDPQIVLNTKWVKPVKEAEKEDEVPFMKVSTKKKKKKNKAAGTDCQKTSEEQKSHGKTEYTESSSSSLENKEPLEKKKKSSKKENKKEENDAAKEESGFDLYNLPFKKPSPPPPPEEKPLIVYKSVSKNPPQPQIQRNLDADFPSLLSTVQQPSKPPPGFSKGDSCATNFSRPPPGFNKTVANPPPGFTSPQVPKPPPGFSNPLNSVENISKQDKVTLSYIQPADFKQRNQKLMKLILDGLQDEVKFGKFKGWSGEFRKGLLQAGEYYRHCQDLFGEKQFDTIFPELVTLLPDVSKQNELLEVYNTAVDKKKSDVLQIRAKKKGWASGNAVLFTPCHICNQVLLKEDSEMHLAAHGLHTDFPSLGGIAASLSSAKK</sequence>
<keyword evidence="7" id="KW-0808">Transferase</keyword>
<dbReference type="Gene3D" id="3.30.40.10">
    <property type="entry name" value="Zinc/RING finger domain, C3HC4 (zinc finger)"/>
    <property type="match status" value="1"/>
</dbReference>
<gene>
    <name evidence="16" type="primary">LOC106178759</name>
</gene>
<keyword evidence="9 12" id="KW-0863">Zinc-finger</keyword>
<organism evidence="15 16">
    <name type="scientific">Lingula anatina</name>
    <name type="common">Brachiopod</name>
    <name type="synonym">Lingula unguis</name>
    <dbReference type="NCBI Taxonomy" id="7574"/>
    <lineage>
        <taxon>Eukaryota</taxon>
        <taxon>Metazoa</taxon>
        <taxon>Spiralia</taxon>
        <taxon>Lophotrochozoa</taxon>
        <taxon>Brachiopoda</taxon>
        <taxon>Linguliformea</taxon>
        <taxon>Lingulata</taxon>
        <taxon>Lingulida</taxon>
        <taxon>Linguloidea</taxon>
        <taxon>Lingulidae</taxon>
        <taxon>Lingula</taxon>
    </lineage>
</organism>
<evidence type="ECO:0000256" key="3">
    <source>
        <dbReference type="ARBA" id="ARBA00004906"/>
    </source>
</evidence>
<protein>
    <recommendedName>
        <fullName evidence="4">RING-type E3 ubiquitin transferase</fullName>
        <ecNumber evidence="4">2.3.2.27</ecNumber>
    </recommendedName>
</protein>
<evidence type="ECO:0000256" key="11">
    <source>
        <dbReference type="ARBA" id="ARBA00035113"/>
    </source>
</evidence>
<dbReference type="InterPro" id="IPR044288">
    <property type="entry name" value="ZNF598/HEL2"/>
</dbReference>
<dbReference type="GO" id="GO:0008270">
    <property type="term" value="F:zinc ion binding"/>
    <property type="evidence" value="ECO:0007669"/>
    <property type="project" value="UniProtKB-KW"/>
</dbReference>
<keyword evidence="6" id="KW-0597">Phosphoprotein</keyword>
<dbReference type="SMART" id="SM00184">
    <property type="entry name" value="RING"/>
    <property type="match status" value="2"/>
</dbReference>
<dbReference type="CDD" id="cd16615">
    <property type="entry name" value="RING-HC_ZNF598"/>
    <property type="match status" value="1"/>
</dbReference>
<comment type="subcellular location">
    <subcellularLocation>
        <location evidence="2">Cytoplasm</location>
    </subcellularLocation>
</comment>
<dbReference type="Proteomes" id="UP000085678">
    <property type="component" value="Unplaced"/>
</dbReference>
<dbReference type="Pfam" id="PF23230">
    <property type="entry name" value="zf-C2H2_13"/>
    <property type="match status" value="1"/>
</dbReference>
<evidence type="ECO:0000313" key="16">
    <source>
        <dbReference type="RefSeq" id="XP_013417528.1"/>
    </source>
</evidence>
<feature type="compositionally biased region" description="Basic and acidic residues" evidence="13">
    <location>
        <begin position="558"/>
        <end position="571"/>
    </location>
</feature>
<comment type="similarity">
    <text evidence="11">Belongs to the ZNF598/HEL2 family.</text>
</comment>
<dbReference type="InterPro" id="IPR056437">
    <property type="entry name" value="Znf-C2H2_ZNF598/HEL2"/>
</dbReference>
<dbReference type="PROSITE" id="PS50089">
    <property type="entry name" value="ZF_RING_2"/>
    <property type="match status" value="1"/>
</dbReference>
<evidence type="ECO:0000256" key="5">
    <source>
        <dbReference type="ARBA" id="ARBA00022490"/>
    </source>
</evidence>
<evidence type="ECO:0000256" key="13">
    <source>
        <dbReference type="SAM" id="MobiDB-lite"/>
    </source>
</evidence>
<dbReference type="InterPro" id="IPR017907">
    <property type="entry name" value="Znf_RING_CS"/>
</dbReference>
<dbReference type="InterPro" id="IPR041888">
    <property type="entry name" value="RING-HC_ZNF598/HEL2"/>
</dbReference>
<dbReference type="PROSITE" id="PS00028">
    <property type="entry name" value="ZINC_FINGER_C2H2_1"/>
    <property type="match status" value="1"/>
</dbReference>
<feature type="region of interest" description="Disordered" evidence="13">
    <location>
        <begin position="331"/>
        <end position="386"/>
    </location>
</feature>
<evidence type="ECO:0000256" key="9">
    <source>
        <dbReference type="ARBA" id="ARBA00022771"/>
    </source>
</evidence>
<feature type="compositionally biased region" description="Basic and acidic residues" evidence="13">
    <location>
        <begin position="525"/>
        <end position="536"/>
    </location>
</feature>
<feature type="domain" description="RING-type" evidence="14">
    <location>
        <begin position="13"/>
        <end position="53"/>
    </location>
</feature>
<feature type="region of interest" description="Disordered" evidence="13">
    <location>
        <begin position="520"/>
        <end position="718"/>
    </location>
</feature>
<dbReference type="InParanoid" id="A0A1S3K4G5"/>
<evidence type="ECO:0000256" key="7">
    <source>
        <dbReference type="ARBA" id="ARBA00022679"/>
    </source>
</evidence>